<evidence type="ECO:0000259" key="10">
    <source>
        <dbReference type="PROSITE" id="PS51148"/>
    </source>
</evidence>
<dbReference type="PROSITE" id="PS51148">
    <property type="entry name" value="AXH"/>
    <property type="match status" value="1"/>
</dbReference>
<dbReference type="EMBL" id="SRMA01026411">
    <property type="protein sequence ID" value="TRY84370.1"/>
    <property type="molecule type" value="Genomic_DNA"/>
</dbReference>
<keyword evidence="7" id="KW-0804">Transcription</keyword>
<dbReference type="STRING" id="623744.A0A553Q359"/>
<feature type="domain" description="AXH" evidence="10">
    <location>
        <begin position="506"/>
        <end position="637"/>
    </location>
</feature>
<dbReference type="Pfam" id="PF08517">
    <property type="entry name" value="AXH"/>
    <property type="match status" value="1"/>
</dbReference>
<keyword evidence="6" id="KW-0238">DNA-binding</keyword>
<protein>
    <recommendedName>
        <fullName evidence="10">AXH domain-containing protein</fullName>
    </recommendedName>
</protein>
<feature type="compositionally biased region" description="Basic and acidic residues" evidence="9">
    <location>
        <begin position="693"/>
        <end position="703"/>
    </location>
</feature>
<dbReference type="AlphaFoldDB" id="A0A553Q359"/>
<keyword evidence="3" id="KW-0678">Repressor</keyword>
<organism evidence="11 12">
    <name type="scientific">Danionella cerebrum</name>
    <dbReference type="NCBI Taxonomy" id="2873325"/>
    <lineage>
        <taxon>Eukaryota</taxon>
        <taxon>Metazoa</taxon>
        <taxon>Chordata</taxon>
        <taxon>Craniata</taxon>
        <taxon>Vertebrata</taxon>
        <taxon>Euteleostomi</taxon>
        <taxon>Actinopterygii</taxon>
        <taxon>Neopterygii</taxon>
        <taxon>Teleostei</taxon>
        <taxon>Ostariophysi</taxon>
        <taxon>Cypriniformes</taxon>
        <taxon>Danionidae</taxon>
        <taxon>Danioninae</taxon>
        <taxon>Danionella</taxon>
    </lineage>
</organism>
<dbReference type="PANTHER" id="PTHR13392:SF5">
    <property type="entry name" value="ATAXIN-1"/>
    <property type="match status" value="1"/>
</dbReference>
<keyword evidence="8" id="KW-0539">Nucleus</keyword>
<feature type="region of interest" description="Disordered" evidence="9">
    <location>
        <begin position="645"/>
        <end position="759"/>
    </location>
</feature>
<dbReference type="GO" id="GO:0000122">
    <property type="term" value="P:negative regulation of transcription by RNA polymerase II"/>
    <property type="evidence" value="ECO:0007669"/>
    <property type="project" value="TreeGrafter"/>
</dbReference>
<feature type="compositionally biased region" description="Basic and acidic residues" evidence="9">
    <location>
        <begin position="1"/>
        <end position="19"/>
    </location>
</feature>
<gene>
    <name evidence="11" type="ORF">DNTS_025457</name>
</gene>
<evidence type="ECO:0000313" key="12">
    <source>
        <dbReference type="Proteomes" id="UP000316079"/>
    </source>
</evidence>
<comment type="caution">
    <text evidence="11">The sequence shown here is derived from an EMBL/GenBank/DDBJ whole genome shotgun (WGS) entry which is preliminary data.</text>
</comment>
<evidence type="ECO:0000256" key="8">
    <source>
        <dbReference type="ARBA" id="ARBA00023242"/>
    </source>
</evidence>
<name>A0A553Q359_9TELE</name>
<evidence type="ECO:0000313" key="11">
    <source>
        <dbReference type="EMBL" id="TRY84370.1"/>
    </source>
</evidence>
<evidence type="ECO:0000256" key="9">
    <source>
        <dbReference type="SAM" id="MobiDB-lite"/>
    </source>
</evidence>
<evidence type="ECO:0000256" key="7">
    <source>
        <dbReference type="ARBA" id="ARBA00023163"/>
    </source>
</evidence>
<evidence type="ECO:0000256" key="2">
    <source>
        <dbReference type="ARBA" id="ARBA00007348"/>
    </source>
</evidence>
<feature type="compositionally biased region" description="Low complexity" evidence="9">
    <location>
        <begin position="75"/>
        <end position="92"/>
    </location>
</feature>
<dbReference type="InterPro" id="IPR003652">
    <property type="entry name" value="Ataxin_AXH_dom"/>
</dbReference>
<dbReference type="GO" id="GO:0007399">
    <property type="term" value="P:nervous system development"/>
    <property type="evidence" value="ECO:0007669"/>
    <property type="project" value="TreeGrafter"/>
</dbReference>
<feature type="region of interest" description="Disordered" evidence="9">
    <location>
        <begin position="1"/>
        <end position="92"/>
    </location>
</feature>
<dbReference type="InterPro" id="IPR036096">
    <property type="entry name" value="Ataxin_AXH_dom_sf"/>
</dbReference>
<dbReference type="InterPro" id="IPR043404">
    <property type="entry name" value="ATAXIN1-like"/>
</dbReference>
<dbReference type="GO" id="GO:0005634">
    <property type="term" value="C:nucleus"/>
    <property type="evidence" value="ECO:0007669"/>
    <property type="project" value="UniProtKB-SubCell"/>
</dbReference>
<dbReference type="SUPFAM" id="SSF102031">
    <property type="entry name" value="AXH domain"/>
    <property type="match status" value="1"/>
</dbReference>
<feature type="compositionally biased region" description="Basic and acidic residues" evidence="9">
    <location>
        <begin position="244"/>
        <end position="256"/>
    </location>
</feature>
<dbReference type="InterPro" id="IPR020997">
    <property type="entry name" value="Ataxin-1_N"/>
</dbReference>
<evidence type="ECO:0000256" key="3">
    <source>
        <dbReference type="ARBA" id="ARBA00022491"/>
    </source>
</evidence>
<evidence type="ECO:0000256" key="4">
    <source>
        <dbReference type="ARBA" id="ARBA00022553"/>
    </source>
</evidence>
<feature type="compositionally biased region" description="Polar residues" evidence="9">
    <location>
        <begin position="658"/>
        <end position="676"/>
    </location>
</feature>
<accession>A0A553Q359</accession>
<proteinExistence type="inferred from homology"/>
<dbReference type="Pfam" id="PF12547">
    <property type="entry name" value="ATXN-1_C"/>
    <property type="match status" value="1"/>
</dbReference>
<feature type="region of interest" description="Disordered" evidence="9">
    <location>
        <begin position="339"/>
        <end position="369"/>
    </location>
</feature>
<evidence type="ECO:0000256" key="1">
    <source>
        <dbReference type="ARBA" id="ARBA00004123"/>
    </source>
</evidence>
<comment type="similarity">
    <text evidence="2">Belongs to the ATXN1 family.</text>
</comment>
<keyword evidence="5" id="KW-0805">Transcription regulation</keyword>
<feature type="region of interest" description="Disordered" evidence="9">
    <location>
        <begin position="244"/>
        <end position="282"/>
    </location>
</feature>
<dbReference type="PANTHER" id="PTHR13392">
    <property type="entry name" value="ATAXIN 1"/>
    <property type="match status" value="1"/>
</dbReference>
<comment type="subcellular location">
    <subcellularLocation>
        <location evidence="1">Nucleus</location>
    </subcellularLocation>
</comment>
<evidence type="ECO:0000256" key="6">
    <source>
        <dbReference type="ARBA" id="ARBA00023125"/>
    </source>
</evidence>
<evidence type="ECO:0000256" key="5">
    <source>
        <dbReference type="ARBA" id="ARBA00023015"/>
    </source>
</evidence>
<dbReference type="GO" id="GO:0003677">
    <property type="term" value="F:DNA binding"/>
    <property type="evidence" value="ECO:0007669"/>
    <property type="project" value="UniProtKB-KW"/>
</dbReference>
<dbReference type="GO" id="GO:0003723">
    <property type="term" value="F:RNA binding"/>
    <property type="evidence" value="ECO:0007669"/>
    <property type="project" value="InterPro"/>
</dbReference>
<keyword evidence="12" id="KW-1185">Reference proteome</keyword>
<dbReference type="Proteomes" id="UP000316079">
    <property type="component" value="Unassembled WGS sequence"/>
</dbReference>
<sequence>MKSNQERSNECLPPKKREIPTSTLASEERPMVMAPANEVQHGGNLAWLASLASRHDKGRQHTSTSSEPDGPQYKPLSASAESSPSSSTRSPTAVTTIPAVYTSPLSQPAGTIQYTPLPHNVHFISSPYSAPYAGFISPLVPPSAGTTTTQSEVYASTSSSQASKIDHHHLGRPPCLVTTDNSTQYVQIAGSPLSLSPRSTLSQHANLPLHLHPHTTLPLSGSSQVLVPYLDGLLPKREEIRPRELLNGELEKDRRFGPSPESKAGKQGNLAKGVSSAKQHHIQHRQSPCHFEARHAVLPTEYTQDNTGMRTSLLLVPNNHGSPGDDLGVIKDKLPPPASHANKGGISVGKPVTRMSSSSAFPPPPPPLPPPMDNLKTVIQTTHNTTESLSLGLPSCNFYSAQQPIIGYIAGPGQQQPISYHASLQQHLVIPGTQPVIIPVCGTEATATTTTPPLPAALPHAFVTSAIPKVDTFEPPAPFAHPATAVVQAQLHLPVVPAPAGLLTAPPQPSAPSLPPYFTKGSIIQLADGELKRVEDLKTEDFIQSAEISSELKIDHSTVERIDNSHTPNFAIIQFAVGDHHSQVSVEVLVEYPFFVFGQGWSSCCPDRTTQLLELPCTKLSVGDVCISLTLKNLRNGSIKKNQGQVLDAANPCPSFKSPKTSGTRGDVQHSGQENGLRQCIDQGGGQSNIENGELRFGERGNTELETGSKPSGRKRRWSAPEGRKVENPEGEPPFAFPKPSFIPQEVKISIEGRSNIGK</sequence>
<reference evidence="11 12" key="1">
    <citation type="journal article" date="2019" name="Sci. Data">
        <title>Hybrid genome assembly and annotation of Danionella translucida.</title>
        <authorList>
            <person name="Kadobianskyi M."/>
            <person name="Schulze L."/>
            <person name="Schuelke M."/>
            <person name="Judkewitz B."/>
        </authorList>
    </citation>
    <scope>NUCLEOTIDE SEQUENCE [LARGE SCALE GENOMIC DNA]</scope>
    <source>
        <strain evidence="11 12">Bolton</strain>
    </source>
</reference>
<keyword evidence="4" id="KW-0597">Phosphoprotein</keyword>
<dbReference type="OrthoDB" id="10000452at2759"/>
<dbReference type="SMART" id="SM00536">
    <property type="entry name" value="AXH"/>
    <property type="match status" value="1"/>
</dbReference>